<feature type="region of interest" description="Disordered" evidence="1">
    <location>
        <begin position="1"/>
        <end position="26"/>
    </location>
</feature>
<feature type="compositionally biased region" description="Low complexity" evidence="1">
    <location>
        <begin position="8"/>
        <end position="23"/>
    </location>
</feature>
<feature type="transmembrane region" description="Helical" evidence="2">
    <location>
        <begin position="97"/>
        <end position="119"/>
    </location>
</feature>
<keyword evidence="4" id="KW-1185">Reference proteome</keyword>
<gene>
    <name evidence="3" type="ordered locus">Shal_1829</name>
</gene>
<protein>
    <recommendedName>
        <fullName evidence="5">Membrane zinc metalloprotease</fullName>
    </recommendedName>
</protein>
<dbReference type="OrthoDB" id="7425566at2"/>
<dbReference type="HOGENOM" id="CLU_066780_2_1_6"/>
<feature type="transmembrane region" description="Helical" evidence="2">
    <location>
        <begin position="215"/>
        <end position="234"/>
    </location>
</feature>
<feature type="transmembrane region" description="Helical" evidence="2">
    <location>
        <begin position="179"/>
        <end position="195"/>
    </location>
</feature>
<evidence type="ECO:0000313" key="3">
    <source>
        <dbReference type="EMBL" id="ABZ76394.1"/>
    </source>
</evidence>
<evidence type="ECO:0000256" key="2">
    <source>
        <dbReference type="SAM" id="Phobius"/>
    </source>
</evidence>
<dbReference type="eggNOG" id="COG1994">
    <property type="taxonomic scope" value="Bacteria"/>
</dbReference>
<dbReference type="InterPro" id="IPR049500">
    <property type="entry name" value="Peptidase_M50B-like"/>
</dbReference>
<evidence type="ECO:0008006" key="5">
    <source>
        <dbReference type="Google" id="ProtNLM"/>
    </source>
</evidence>
<dbReference type="AlphaFoldDB" id="B0TRH6"/>
<reference evidence="3" key="1">
    <citation type="submission" date="2008-01" db="EMBL/GenBank/DDBJ databases">
        <title>Complete sequence of Shewanella halifaxensis HAW-EB4.</title>
        <authorList>
            <consortium name="US DOE Joint Genome Institute"/>
            <person name="Copeland A."/>
            <person name="Lucas S."/>
            <person name="Lapidus A."/>
            <person name="Glavina del Rio T."/>
            <person name="Dalin E."/>
            <person name="Tice H."/>
            <person name="Bruce D."/>
            <person name="Goodwin L."/>
            <person name="Pitluck S."/>
            <person name="Sims D."/>
            <person name="Brettin T."/>
            <person name="Detter J.C."/>
            <person name="Han C."/>
            <person name="Kuske C.R."/>
            <person name="Schmutz J."/>
            <person name="Larimer F."/>
            <person name="Land M."/>
            <person name="Hauser L."/>
            <person name="Kyrpides N."/>
            <person name="Kim E."/>
            <person name="Zhao J.-S."/>
            <person name="Richardson P."/>
        </authorList>
    </citation>
    <scope>NUCLEOTIDE SEQUENCE [LARGE SCALE GENOMIC DNA]</scope>
    <source>
        <strain evidence="3">HAW-EB4</strain>
    </source>
</reference>
<accession>B0TRH6</accession>
<feature type="transmembrane region" description="Helical" evidence="2">
    <location>
        <begin position="151"/>
        <end position="167"/>
    </location>
</feature>
<dbReference type="PANTHER" id="PTHR33979:SF2">
    <property type="entry name" value="PEPTIDASE M50B-LIKE-DOMAIN-CONTAINING PROTEIN"/>
    <property type="match status" value="1"/>
</dbReference>
<feature type="transmembrane region" description="Helical" evidence="2">
    <location>
        <begin position="35"/>
        <end position="55"/>
    </location>
</feature>
<sequence>MHKSQFHSSTQSGAQSGSQYSNSMPSSGAPGRTRFLLELFIAFMVTRLPFVSVPFKWLESYFHELSHGLATIISGGIVSHIELFPNGAGLCFSQGGWPILIGFAGYFGAALWGYLIFMFATWPKGIRLSFGLLGGVVVLTIILWARDLLTVAILASLAVLFLLPLKLKQNRFLASGLRVMALMIILNALASPMVLLGLEGQGDANMLAGESWLPAWFWVFVWLATSAFMLYLCWRRVDGAASRLSKSK</sequence>
<proteinExistence type="predicted"/>
<dbReference type="EMBL" id="CP000931">
    <property type="protein sequence ID" value="ABZ76394.1"/>
    <property type="molecule type" value="Genomic_DNA"/>
</dbReference>
<dbReference type="Pfam" id="PF13398">
    <property type="entry name" value="Peptidase_M50B"/>
    <property type="match status" value="1"/>
</dbReference>
<dbReference type="STRING" id="458817.Shal_1829"/>
<keyword evidence="2" id="KW-0812">Transmembrane</keyword>
<keyword evidence="2" id="KW-0472">Membrane</keyword>
<keyword evidence="2" id="KW-1133">Transmembrane helix</keyword>
<dbReference type="KEGG" id="shl:Shal_1829"/>
<dbReference type="PANTHER" id="PTHR33979">
    <property type="entry name" value="OS02G0221600 PROTEIN"/>
    <property type="match status" value="1"/>
</dbReference>
<name>B0TRH6_SHEHH</name>
<evidence type="ECO:0000256" key="1">
    <source>
        <dbReference type="SAM" id="MobiDB-lite"/>
    </source>
</evidence>
<dbReference type="Proteomes" id="UP000001317">
    <property type="component" value="Chromosome"/>
</dbReference>
<evidence type="ECO:0000313" key="4">
    <source>
        <dbReference type="Proteomes" id="UP000001317"/>
    </source>
</evidence>
<organism evidence="3 4">
    <name type="scientific">Shewanella halifaxensis (strain HAW-EB4)</name>
    <dbReference type="NCBI Taxonomy" id="458817"/>
    <lineage>
        <taxon>Bacteria</taxon>
        <taxon>Pseudomonadati</taxon>
        <taxon>Pseudomonadota</taxon>
        <taxon>Gammaproteobacteria</taxon>
        <taxon>Alteromonadales</taxon>
        <taxon>Shewanellaceae</taxon>
        <taxon>Shewanella</taxon>
    </lineage>
</organism>